<evidence type="ECO:0000256" key="6">
    <source>
        <dbReference type="ARBA" id="ARBA00023209"/>
    </source>
</evidence>
<accession>A0A075GXI0</accession>
<keyword evidence="2" id="KW-0285">Flavoprotein</keyword>
<evidence type="ECO:0000259" key="8">
    <source>
        <dbReference type="Pfam" id="PF22578"/>
    </source>
</evidence>
<dbReference type="GO" id="GO:0008654">
    <property type="term" value="P:phospholipid biosynthetic process"/>
    <property type="evidence" value="ECO:0007669"/>
    <property type="project" value="UniProtKB-KW"/>
</dbReference>
<name>A0A075GXI0_9ARCH</name>
<keyword evidence="6" id="KW-0594">Phospholipid biosynthesis</keyword>
<reference evidence="9" key="1">
    <citation type="journal article" date="2014" name="Genome Biol. Evol.">
        <title>Pangenome evidence for extensive interdomain horizontal transfer affecting lineage core and shell genes in uncultured planktonic thaumarchaeota and euryarchaeota.</title>
        <authorList>
            <person name="Deschamps P."/>
            <person name="Zivanovic Y."/>
            <person name="Moreira D."/>
            <person name="Rodriguez-Valera F."/>
            <person name="Lopez-Garcia P."/>
        </authorList>
    </citation>
    <scope>NUCLEOTIDE SEQUENCE</scope>
</reference>
<organism evidence="9">
    <name type="scientific">uncultured marine thaumarchaeote KM3_31_E07</name>
    <dbReference type="NCBI Taxonomy" id="1456118"/>
    <lineage>
        <taxon>Archaea</taxon>
        <taxon>Nitrososphaerota</taxon>
        <taxon>environmental samples</taxon>
    </lineage>
</organism>
<dbReference type="InterPro" id="IPR050407">
    <property type="entry name" value="Geranylgeranyl_reductase"/>
</dbReference>
<protein>
    <submittedName>
        <fullName evidence="9">Geranylgeranyl reductase</fullName>
    </submittedName>
</protein>
<sequence length="501" mass="56254">MKLKLDSIFGKNVTVDYDIIVTGAGIAGMIAASSASIYSKQNLRILVVDRNLQPAAGKKTINGWVCGDAVGKNSVDYMEQHIGITWNKPEIEHPVKGVIAYSPDHETPIYFDGDGYILNRKLLPQKQLKDAEKVGVEFKWNVALRSVYAEDGFVKGVIGTDLTDNSVFKKTAKLIIDCTGVTSVLRQNLSIKSYIQKMINRDDLEATGRYIFEFENGSDDKTYFDPDYALIHLDQINAPGGYAWVFPKGKNKVNIGLGVQHKSLELRNKTLGKKDNLKVMIDNYVKMNPVITKPKIVDGIEDEGNGWGTWQVSVRRQNDCMVANGYMIVGDSAWMPKPLDAGGIGPAIIAATIAGKDAVEAIESNDTSEKGLWNYNVDFVHDYGYKTAGLEVFRRFLQTLTNEQINYGMKHFLSKFDVEKMSHGEHPEFDIVDKITMMIRGALNKNTAEGLKYTADKNKVLLECYNNYPNTPEEFPIWHNTLMKELNEAFERFEITPKIYT</sequence>
<evidence type="ECO:0000256" key="2">
    <source>
        <dbReference type="ARBA" id="ARBA00022630"/>
    </source>
</evidence>
<evidence type="ECO:0000313" key="9">
    <source>
        <dbReference type="EMBL" id="AIF08534.1"/>
    </source>
</evidence>
<proteinExistence type="predicted"/>
<feature type="domain" description="Digeranylgeranylglycerophospholipid reductase catalytic" evidence="8">
    <location>
        <begin position="224"/>
        <end position="266"/>
    </location>
</feature>
<dbReference type="Pfam" id="PF22578">
    <property type="entry name" value="GGR_cat"/>
    <property type="match status" value="1"/>
</dbReference>
<evidence type="ECO:0000256" key="7">
    <source>
        <dbReference type="ARBA" id="ARBA00023264"/>
    </source>
</evidence>
<dbReference type="Gene3D" id="3.50.50.60">
    <property type="entry name" value="FAD/NAD(P)-binding domain"/>
    <property type="match status" value="1"/>
</dbReference>
<dbReference type="PANTHER" id="PTHR42685:SF18">
    <property type="entry name" value="DIGERANYLGERANYLGLYCEROPHOSPHOLIPID REDUCTASE"/>
    <property type="match status" value="1"/>
</dbReference>
<evidence type="ECO:0000256" key="4">
    <source>
        <dbReference type="ARBA" id="ARBA00023002"/>
    </source>
</evidence>
<dbReference type="PANTHER" id="PTHR42685">
    <property type="entry name" value="GERANYLGERANYL DIPHOSPHATE REDUCTASE"/>
    <property type="match status" value="1"/>
</dbReference>
<dbReference type="EMBL" id="KF900834">
    <property type="protein sequence ID" value="AIF08534.1"/>
    <property type="molecule type" value="Genomic_DNA"/>
</dbReference>
<evidence type="ECO:0000256" key="3">
    <source>
        <dbReference type="ARBA" id="ARBA00022827"/>
    </source>
</evidence>
<dbReference type="SUPFAM" id="SSF51905">
    <property type="entry name" value="FAD/NAD(P)-binding domain"/>
    <property type="match status" value="1"/>
</dbReference>
<dbReference type="InterPro" id="IPR054715">
    <property type="entry name" value="GGR_cat"/>
</dbReference>
<dbReference type="GO" id="GO:0016491">
    <property type="term" value="F:oxidoreductase activity"/>
    <property type="evidence" value="ECO:0007669"/>
    <property type="project" value="UniProtKB-KW"/>
</dbReference>
<dbReference type="AlphaFoldDB" id="A0A075GXI0"/>
<dbReference type="InterPro" id="IPR036188">
    <property type="entry name" value="FAD/NAD-bd_sf"/>
</dbReference>
<evidence type="ECO:0000256" key="1">
    <source>
        <dbReference type="ARBA" id="ARBA00022516"/>
    </source>
</evidence>
<keyword evidence="7" id="KW-1208">Phospholipid metabolism</keyword>
<keyword evidence="1" id="KW-0444">Lipid biosynthesis</keyword>
<keyword evidence="3" id="KW-0274">FAD</keyword>
<keyword evidence="5" id="KW-0443">Lipid metabolism</keyword>
<keyword evidence="4" id="KW-0560">Oxidoreductase</keyword>
<evidence type="ECO:0000256" key="5">
    <source>
        <dbReference type="ARBA" id="ARBA00023098"/>
    </source>
</evidence>